<name>A0A2W6AKM9_9BACT</name>
<dbReference type="AlphaFoldDB" id="A0A2W6AKM9"/>
<sequence>MRQAPIDVGGDLVHCEGMSRCALVWAHGLASSRAHEDELGLFDWSVPEEVARVVRYDARGHGQTAAMQYYDRAFRWPCMVDDMLRAGGTGPFVAGGADMGSAVALWTALRAPKRVQALVLVVPPRAWEERAPDVENCEEAAQVVERHGLPAWADDFRRRPQPRIFAQELPSERDVTARHLLTMDTKAVPAILRGAAASDLPTREEVHAIVVPTLVLAWADDPAHPVSVAESLAHLLVLSELHVASDLPGIRSWSGLVRDFLAGLCCWE</sequence>
<dbReference type="GO" id="GO:0016787">
    <property type="term" value="F:hydrolase activity"/>
    <property type="evidence" value="ECO:0007669"/>
    <property type="project" value="UniProtKB-KW"/>
</dbReference>
<feature type="domain" description="AB hydrolase-1" evidence="1">
    <location>
        <begin position="27"/>
        <end position="158"/>
    </location>
</feature>
<evidence type="ECO:0000313" key="2">
    <source>
        <dbReference type="EMBL" id="PZR78281.1"/>
    </source>
</evidence>
<gene>
    <name evidence="2" type="ORF">DLM65_13405</name>
</gene>
<proteinExistence type="predicted"/>
<comment type="caution">
    <text evidence="2">The sequence shown here is derived from an EMBL/GenBank/DDBJ whole genome shotgun (WGS) entry which is preliminary data.</text>
</comment>
<evidence type="ECO:0000313" key="3">
    <source>
        <dbReference type="Proteomes" id="UP000248724"/>
    </source>
</evidence>
<dbReference type="Proteomes" id="UP000248724">
    <property type="component" value="Unassembled WGS sequence"/>
</dbReference>
<dbReference type="Pfam" id="PF00561">
    <property type="entry name" value="Abhydrolase_1"/>
    <property type="match status" value="1"/>
</dbReference>
<dbReference type="PRINTS" id="PR00111">
    <property type="entry name" value="ABHYDROLASE"/>
</dbReference>
<dbReference type="Gene3D" id="3.40.50.1820">
    <property type="entry name" value="alpha/beta hydrolase"/>
    <property type="match status" value="1"/>
</dbReference>
<accession>A0A2W6AKM9</accession>
<reference evidence="2 3" key="1">
    <citation type="journal article" date="2017" name="Nature">
        <title>Atmospheric trace gases support primary production in Antarctic desert surface soil.</title>
        <authorList>
            <person name="Ji M."/>
            <person name="Greening C."/>
            <person name="Vanwonterghem I."/>
            <person name="Carere C.R."/>
            <person name="Bay S.K."/>
            <person name="Steen J.A."/>
            <person name="Montgomery K."/>
            <person name="Lines T."/>
            <person name="Beardall J."/>
            <person name="van Dorst J."/>
            <person name="Snape I."/>
            <person name="Stott M.B."/>
            <person name="Hugenholtz P."/>
            <person name="Ferrari B.C."/>
        </authorList>
    </citation>
    <scope>NUCLEOTIDE SEQUENCE [LARGE SCALE GENOMIC DNA]</scope>
    <source>
        <strain evidence="2">RRmetagenome_bin12</strain>
    </source>
</reference>
<organism evidence="2 3">
    <name type="scientific">Candidatus Aeolococcus gillhamiae</name>
    <dbReference type="NCBI Taxonomy" id="3127015"/>
    <lineage>
        <taxon>Bacteria</taxon>
        <taxon>Bacillati</taxon>
        <taxon>Candidatus Dormiibacterota</taxon>
        <taxon>Candidatus Dormibacteria</taxon>
        <taxon>Candidatus Aeolococcales</taxon>
        <taxon>Candidatus Aeolococcaceae</taxon>
        <taxon>Candidatus Aeolococcus</taxon>
    </lineage>
</organism>
<dbReference type="InterPro" id="IPR000073">
    <property type="entry name" value="AB_hydrolase_1"/>
</dbReference>
<keyword evidence="2" id="KW-0378">Hydrolase</keyword>
<evidence type="ECO:0000259" key="1">
    <source>
        <dbReference type="Pfam" id="PF00561"/>
    </source>
</evidence>
<dbReference type="InterPro" id="IPR029058">
    <property type="entry name" value="AB_hydrolase_fold"/>
</dbReference>
<dbReference type="SUPFAM" id="SSF53474">
    <property type="entry name" value="alpha/beta-Hydrolases"/>
    <property type="match status" value="1"/>
</dbReference>
<protein>
    <submittedName>
        <fullName evidence="2">Alpha/beta hydrolase</fullName>
    </submittedName>
</protein>
<dbReference type="EMBL" id="QHBU01000264">
    <property type="protein sequence ID" value="PZR78281.1"/>
    <property type="molecule type" value="Genomic_DNA"/>
</dbReference>